<dbReference type="CDD" id="cd07067">
    <property type="entry name" value="HP_PGM_like"/>
    <property type="match status" value="1"/>
</dbReference>
<name>A0A1G6H925_9BACI</name>
<protein>
    <submittedName>
        <fullName evidence="3">2,3-bisphosphoglycerate-dependent phosphoglycerate mutase</fullName>
    </submittedName>
</protein>
<evidence type="ECO:0000313" key="3">
    <source>
        <dbReference type="EMBL" id="SDB90760.1"/>
    </source>
</evidence>
<proteinExistence type="predicted"/>
<dbReference type="RefSeq" id="WP_090793491.1">
    <property type="nucleotide sequence ID" value="NZ_FMYI01000002.1"/>
</dbReference>
<feature type="active site" description="Proton donor/acceptor" evidence="1">
    <location>
        <position position="77"/>
    </location>
</feature>
<dbReference type="InterPro" id="IPR029033">
    <property type="entry name" value="His_PPase_superfam"/>
</dbReference>
<dbReference type="SMART" id="SM00855">
    <property type="entry name" value="PGAM"/>
    <property type="match status" value="1"/>
</dbReference>
<dbReference type="AlphaFoldDB" id="A0A1G6H925"/>
<dbReference type="GO" id="GO:0005737">
    <property type="term" value="C:cytoplasm"/>
    <property type="evidence" value="ECO:0007669"/>
    <property type="project" value="TreeGrafter"/>
</dbReference>
<dbReference type="InterPro" id="IPR050275">
    <property type="entry name" value="PGM_Phosphatase"/>
</dbReference>
<dbReference type="Proteomes" id="UP000242949">
    <property type="component" value="Unassembled WGS sequence"/>
</dbReference>
<accession>A0A1G6H925</accession>
<evidence type="ECO:0000313" key="4">
    <source>
        <dbReference type="Proteomes" id="UP000242949"/>
    </source>
</evidence>
<dbReference type="SUPFAM" id="SSF53254">
    <property type="entry name" value="Phosphoglycerate mutase-like"/>
    <property type="match status" value="1"/>
</dbReference>
<dbReference type="Pfam" id="PF00300">
    <property type="entry name" value="His_Phos_1"/>
    <property type="match status" value="1"/>
</dbReference>
<feature type="binding site" evidence="2">
    <location>
        <position position="53"/>
    </location>
    <ligand>
        <name>substrate</name>
    </ligand>
</feature>
<organism evidence="3 4">
    <name type="scientific">Pelagirhabdus alkalitolerans</name>
    <dbReference type="NCBI Taxonomy" id="1612202"/>
    <lineage>
        <taxon>Bacteria</taxon>
        <taxon>Bacillati</taxon>
        <taxon>Bacillota</taxon>
        <taxon>Bacilli</taxon>
        <taxon>Bacillales</taxon>
        <taxon>Bacillaceae</taxon>
        <taxon>Pelagirhabdus</taxon>
    </lineage>
</organism>
<dbReference type="STRING" id="1612202.SAMN05421734_102377"/>
<reference evidence="4" key="1">
    <citation type="submission" date="2016-09" db="EMBL/GenBank/DDBJ databases">
        <authorList>
            <person name="Varghese N."/>
            <person name="Submissions S."/>
        </authorList>
    </citation>
    <scope>NUCLEOTIDE SEQUENCE [LARGE SCALE GENOMIC DNA]</scope>
    <source>
        <strain evidence="4">S5</strain>
    </source>
</reference>
<dbReference type="GO" id="GO:0016791">
    <property type="term" value="F:phosphatase activity"/>
    <property type="evidence" value="ECO:0007669"/>
    <property type="project" value="TreeGrafter"/>
</dbReference>
<dbReference type="InterPro" id="IPR013078">
    <property type="entry name" value="His_Pase_superF_clade-1"/>
</dbReference>
<evidence type="ECO:0000256" key="2">
    <source>
        <dbReference type="PIRSR" id="PIRSR613078-2"/>
    </source>
</evidence>
<evidence type="ECO:0000256" key="1">
    <source>
        <dbReference type="PIRSR" id="PIRSR613078-1"/>
    </source>
</evidence>
<dbReference type="OrthoDB" id="512570at2"/>
<sequence>MKKLVLVRHCQSDGQHTDSPLTNNGVNQARRLSEFFKKHDLTIDRIISSPSMRAVETIKPYALLNEQSIETDARLNERILSDQPVDDWLDVVEASFEDLDYRLPGGESSNEALGRGLAVINEAINDPSHETIAIVTHGNLLMLLLNHFEADYGFKQWRLLKNPDVFIIEHEDEQIQLEHIW</sequence>
<dbReference type="PANTHER" id="PTHR48100:SF1">
    <property type="entry name" value="HISTIDINE PHOSPHATASE FAMILY PROTEIN-RELATED"/>
    <property type="match status" value="1"/>
</dbReference>
<gene>
    <name evidence="3" type="ORF">SAMN05421734_102377</name>
</gene>
<feature type="active site" description="Tele-phosphohistidine intermediate" evidence="1">
    <location>
        <position position="9"/>
    </location>
</feature>
<keyword evidence="4" id="KW-1185">Reference proteome</keyword>
<dbReference type="Gene3D" id="3.40.50.1240">
    <property type="entry name" value="Phosphoglycerate mutase-like"/>
    <property type="match status" value="1"/>
</dbReference>
<dbReference type="EMBL" id="FMYI01000002">
    <property type="protein sequence ID" value="SDB90760.1"/>
    <property type="molecule type" value="Genomic_DNA"/>
</dbReference>
<dbReference type="PANTHER" id="PTHR48100">
    <property type="entry name" value="BROAD-SPECIFICITY PHOSPHATASE YOR283W-RELATED"/>
    <property type="match status" value="1"/>
</dbReference>